<sequence>MGVSGSGKSSVGQTLARKLGWDFYDADSFHSATAIEKMRRGIPLNDNDRHPWLKELQSAITRWLQAGKNTVLACSALKSSYRQILYCQHQQVKLIYLQGNFELIFARLKARQHHFMRANLLQTQFDILEEPKSSEAIYIDISQPIQLIVQEIINQLELA</sequence>
<evidence type="ECO:0000256" key="8">
    <source>
        <dbReference type="ARBA" id="ARBA00023064"/>
    </source>
</evidence>
<protein>
    <recommendedName>
        <fullName evidence="3 10">Gluconokinase</fullName>
        <ecNumber evidence="3 10">2.7.1.12</ecNumber>
    </recommendedName>
</protein>
<comment type="catalytic activity">
    <reaction evidence="9 10">
        <text>D-gluconate + ATP = 6-phospho-D-gluconate + ADP + H(+)</text>
        <dbReference type="Rhea" id="RHEA:19433"/>
        <dbReference type="ChEBI" id="CHEBI:15378"/>
        <dbReference type="ChEBI" id="CHEBI:18391"/>
        <dbReference type="ChEBI" id="CHEBI:30616"/>
        <dbReference type="ChEBI" id="CHEBI:58759"/>
        <dbReference type="ChEBI" id="CHEBI:456216"/>
        <dbReference type="EC" id="2.7.1.12"/>
    </reaction>
</comment>
<evidence type="ECO:0000256" key="6">
    <source>
        <dbReference type="ARBA" id="ARBA00022777"/>
    </source>
</evidence>
<dbReference type="GO" id="GO:0046316">
    <property type="term" value="F:gluconokinase activity"/>
    <property type="evidence" value="ECO:0007669"/>
    <property type="project" value="UniProtKB-EC"/>
</dbReference>
<dbReference type="FunFam" id="3.40.50.300:FF:000522">
    <property type="entry name" value="Gluconokinase"/>
    <property type="match status" value="1"/>
</dbReference>
<proteinExistence type="inferred from homology"/>
<dbReference type="PANTHER" id="PTHR43442:SF3">
    <property type="entry name" value="GLUCONOKINASE-RELATED"/>
    <property type="match status" value="1"/>
</dbReference>
<evidence type="ECO:0000313" key="11">
    <source>
        <dbReference type="EMBL" id="NER27529.1"/>
    </source>
</evidence>
<dbReference type="InterPro" id="IPR031322">
    <property type="entry name" value="Shikimate/glucono_kinase"/>
</dbReference>
<dbReference type="EMBL" id="JAAHFQ010000109">
    <property type="protein sequence ID" value="NER27529.1"/>
    <property type="molecule type" value="Genomic_DNA"/>
</dbReference>
<evidence type="ECO:0000256" key="3">
    <source>
        <dbReference type="ARBA" id="ARBA00012054"/>
    </source>
</evidence>
<dbReference type="GO" id="GO:0005524">
    <property type="term" value="F:ATP binding"/>
    <property type="evidence" value="ECO:0007669"/>
    <property type="project" value="UniProtKB-KW"/>
</dbReference>
<dbReference type="GO" id="GO:0019521">
    <property type="term" value="P:D-gluconate metabolic process"/>
    <property type="evidence" value="ECO:0007669"/>
    <property type="project" value="UniProtKB-KW"/>
</dbReference>
<dbReference type="EC" id="2.7.1.12" evidence="3 10"/>
<dbReference type="SUPFAM" id="SSF52540">
    <property type="entry name" value="P-loop containing nucleoside triphosphate hydrolases"/>
    <property type="match status" value="1"/>
</dbReference>
<accession>A0A6B3N2X3</accession>
<evidence type="ECO:0000256" key="7">
    <source>
        <dbReference type="ARBA" id="ARBA00022840"/>
    </source>
</evidence>
<dbReference type="PANTHER" id="PTHR43442">
    <property type="entry name" value="GLUCONOKINASE-RELATED"/>
    <property type="match status" value="1"/>
</dbReference>
<evidence type="ECO:0000256" key="2">
    <source>
        <dbReference type="ARBA" id="ARBA00008420"/>
    </source>
</evidence>
<evidence type="ECO:0000256" key="4">
    <source>
        <dbReference type="ARBA" id="ARBA00022679"/>
    </source>
</evidence>
<dbReference type="CDD" id="cd02021">
    <property type="entry name" value="GntK"/>
    <property type="match status" value="1"/>
</dbReference>
<keyword evidence="6 10" id="KW-0418">Kinase</keyword>
<dbReference type="InterPro" id="IPR006001">
    <property type="entry name" value="Therm_gnt_kin"/>
</dbReference>
<evidence type="ECO:0000256" key="5">
    <source>
        <dbReference type="ARBA" id="ARBA00022741"/>
    </source>
</evidence>
<comment type="caution">
    <text evidence="11">The sequence shown here is derived from an EMBL/GenBank/DDBJ whole genome shotgun (WGS) entry which is preliminary data.</text>
</comment>
<keyword evidence="8" id="KW-0311">Gluconate utilization</keyword>
<keyword evidence="5 10" id="KW-0547">Nucleotide-binding</keyword>
<dbReference type="Gene3D" id="3.40.50.300">
    <property type="entry name" value="P-loop containing nucleotide triphosphate hydrolases"/>
    <property type="match status" value="1"/>
</dbReference>
<dbReference type="InterPro" id="IPR027417">
    <property type="entry name" value="P-loop_NTPase"/>
</dbReference>
<comment type="similarity">
    <text evidence="2 10">Belongs to the gluconokinase GntK/GntV family.</text>
</comment>
<gene>
    <name evidence="11" type="ORF">F6J89_07810</name>
</gene>
<dbReference type="Pfam" id="PF01202">
    <property type="entry name" value="SKI"/>
    <property type="match status" value="1"/>
</dbReference>
<evidence type="ECO:0000256" key="9">
    <source>
        <dbReference type="ARBA" id="ARBA00048090"/>
    </source>
</evidence>
<dbReference type="AlphaFoldDB" id="A0A6B3N2X3"/>
<reference evidence="11" key="1">
    <citation type="submission" date="2019-11" db="EMBL/GenBank/DDBJ databases">
        <title>Genomic insights into an expanded diversity of filamentous marine cyanobacteria reveals the extraordinary biosynthetic potential of Moorea and Okeania.</title>
        <authorList>
            <person name="Ferreira Leao T."/>
            <person name="Wang M."/>
            <person name="Moss N."/>
            <person name="Da Silva R."/>
            <person name="Sanders J."/>
            <person name="Nurk S."/>
            <person name="Gurevich A."/>
            <person name="Humphrey G."/>
            <person name="Reher R."/>
            <person name="Zhu Q."/>
            <person name="Belda-Ferre P."/>
            <person name="Glukhov E."/>
            <person name="Rex R."/>
            <person name="Dorrestein P.C."/>
            <person name="Knight R."/>
            <person name="Pevzner P."/>
            <person name="Gerwick W.H."/>
            <person name="Gerwick L."/>
        </authorList>
    </citation>
    <scope>NUCLEOTIDE SEQUENCE</scope>
    <source>
        <strain evidence="11">SIO1C4</strain>
    </source>
</reference>
<dbReference type="GO" id="GO:0005737">
    <property type="term" value="C:cytoplasm"/>
    <property type="evidence" value="ECO:0007669"/>
    <property type="project" value="TreeGrafter"/>
</dbReference>
<organism evidence="11">
    <name type="scientific">Symploca sp. SIO1C4</name>
    <dbReference type="NCBI Taxonomy" id="2607765"/>
    <lineage>
        <taxon>Bacteria</taxon>
        <taxon>Bacillati</taxon>
        <taxon>Cyanobacteriota</taxon>
        <taxon>Cyanophyceae</taxon>
        <taxon>Coleofasciculales</taxon>
        <taxon>Coleofasciculaceae</taxon>
        <taxon>Symploca</taxon>
    </lineage>
</organism>
<keyword evidence="7 10" id="KW-0067">ATP-binding</keyword>
<keyword evidence="4 10" id="KW-0808">Transferase</keyword>
<evidence type="ECO:0000256" key="1">
    <source>
        <dbReference type="ARBA" id="ARBA00004761"/>
    </source>
</evidence>
<comment type="pathway">
    <text evidence="1">Carbohydrate acid metabolism.</text>
</comment>
<evidence type="ECO:0000256" key="10">
    <source>
        <dbReference type="RuleBase" id="RU363066"/>
    </source>
</evidence>
<dbReference type="NCBIfam" id="TIGR01313">
    <property type="entry name" value="therm_gnt_kin"/>
    <property type="match status" value="1"/>
</dbReference>
<name>A0A6B3N2X3_9CYAN</name>